<evidence type="ECO:0000313" key="7">
    <source>
        <dbReference type="EMBL" id="CAI5445894.1"/>
    </source>
</evidence>
<proteinExistence type="inferred from homology"/>
<dbReference type="AlphaFoldDB" id="A0A9P1II09"/>
<keyword evidence="3 4" id="KW-0418">Kinase</keyword>
<dbReference type="InterPro" id="IPR018484">
    <property type="entry name" value="FGGY_N"/>
</dbReference>
<dbReference type="InterPro" id="IPR018485">
    <property type="entry name" value="FGGY_C"/>
</dbReference>
<dbReference type="Pfam" id="PF02782">
    <property type="entry name" value="FGGY_C"/>
    <property type="match status" value="1"/>
</dbReference>
<keyword evidence="2 4" id="KW-0808">Transferase</keyword>
<dbReference type="GO" id="GO:0005997">
    <property type="term" value="P:xylulose metabolic process"/>
    <property type="evidence" value="ECO:0007669"/>
    <property type="project" value="UniProtKB-UniRule"/>
</dbReference>
<keyword evidence="4" id="KW-0067">ATP-binding</keyword>
<dbReference type="EMBL" id="CANHGI010000003">
    <property type="protein sequence ID" value="CAI5445894.1"/>
    <property type="molecule type" value="Genomic_DNA"/>
</dbReference>
<dbReference type="EC" id="2.7.1.17" evidence="4"/>
<evidence type="ECO:0000256" key="2">
    <source>
        <dbReference type="ARBA" id="ARBA00022679"/>
    </source>
</evidence>
<sequence length="524" mass="59435">MDDWLFLGIDLSTQQIKCVAINMNNEVVYRDDISFSNHEKLKEFKTKEGVHIKNEETGQTVTSPVKMWLKSIDILFGNLKRNEISERIQGISGCAQQHGTVYWKNGAKSILENLDDTKSLEEQFESAFSLPNSPIWMDSSTQKQCDELEKFIGGPEKLTKLTGSRAHHRFSGVQIKKVNDLYPEIYENTERISLISSFLTSVLIGKYCGIDWTDASGTNLMEIETKIWNKKILEFISPGLSEKLGKPVNPNTNIGGIDKFWNNRYSIPSTCQIFPFLGDNPSSLAGLSLNQNDIGISLGTSDTVFFHTNSYKYSIDAHVFAYNNEYMPLVCFKNGSLTRERALKLAKCQDWSNFYQILSQTPPGNQGKIGFFFDSDEIAPNVRKGDYLFNENGETVEGFDDLTTCRAIFESQCYLKLLYTKKMGLVLNKENRLILTGGASKNIALLQILSDVFNCEIYTIHVENSAALGGAMRAKYISSNSPLPYHQYFKNCNKLTPSATPIQENVQKYQKYFTNFEQCFERLK</sequence>
<dbReference type="GO" id="GO:0005524">
    <property type="term" value="F:ATP binding"/>
    <property type="evidence" value="ECO:0007669"/>
    <property type="project" value="UniProtKB-KW"/>
</dbReference>
<evidence type="ECO:0000256" key="4">
    <source>
        <dbReference type="RuleBase" id="RU367058"/>
    </source>
</evidence>
<dbReference type="Gene3D" id="3.30.420.40">
    <property type="match status" value="2"/>
</dbReference>
<dbReference type="InterPro" id="IPR042024">
    <property type="entry name" value="D-XK_euk"/>
</dbReference>
<evidence type="ECO:0000256" key="1">
    <source>
        <dbReference type="ARBA" id="ARBA00009156"/>
    </source>
</evidence>
<evidence type="ECO:0000256" key="3">
    <source>
        <dbReference type="ARBA" id="ARBA00022777"/>
    </source>
</evidence>
<dbReference type="GO" id="GO:0042732">
    <property type="term" value="P:D-xylose metabolic process"/>
    <property type="evidence" value="ECO:0007669"/>
    <property type="project" value="UniProtKB-UniRule"/>
</dbReference>
<evidence type="ECO:0000313" key="8">
    <source>
        <dbReference type="Proteomes" id="UP001152747"/>
    </source>
</evidence>
<dbReference type="GO" id="GO:0005829">
    <property type="term" value="C:cytosol"/>
    <property type="evidence" value="ECO:0007669"/>
    <property type="project" value="TreeGrafter"/>
</dbReference>
<dbReference type="Pfam" id="PF00370">
    <property type="entry name" value="FGGY_N"/>
    <property type="match status" value="1"/>
</dbReference>
<comment type="function">
    <text evidence="4">Phosphorylates D-xylulose to produce D-xylulose 5-phosphate, a molecule that may play an important role in the regulation of glucose metabolism and lipogenesis.</text>
</comment>
<comment type="similarity">
    <text evidence="1 4">Belongs to the FGGY kinase family.</text>
</comment>
<dbReference type="OrthoDB" id="1728974at2759"/>
<feature type="domain" description="Carbohydrate kinase FGGY C-terminal" evidence="6">
    <location>
        <begin position="296"/>
        <end position="474"/>
    </location>
</feature>
<keyword evidence="4" id="KW-0119">Carbohydrate metabolism</keyword>
<comment type="caution">
    <text evidence="7">The sequence shown here is derived from an EMBL/GenBank/DDBJ whole genome shotgun (WGS) entry which is preliminary data.</text>
</comment>
<dbReference type="Proteomes" id="UP001152747">
    <property type="component" value="Unassembled WGS sequence"/>
</dbReference>
<gene>
    <name evidence="7" type="ORF">CAMP_LOCUS8531</name>
</gene>
<evidence type="ECO:0000259" key="5">
    <source>
        <dbReference type="Pfam" id="PF00370"/>
    </source>
</evidence>
<keyword evidence="8" id="KW-1185">Reference proteome</keyword>
<dbReference type="CDD" id="cd07776">
    <property type="entry name" value="ASKHA_NBD_FGGY_SpXK-like"/>
    <property type="match status" value="1"/>
</dbReference>
<dbReference type="InterPro" id="IPR000577">
    <property type="entry name" value="Carb_kinase_FGGY"/>
</dbReference>
<protein>
    <recommendedName>
        <fullName evidence="4">Xylulose kinase</fullName>
        <ecNumber evidence="4">2.7.1.17</ecNumber>
    </recommendedName>
</protein>
<dbReference type="InterPro" id="IPR043129">
    <property type="entry name" value="ATPase_NBD"/>
</dbReference>
<dbReference type="SUPFAM" id="SSF53067">
    <property type="entry name" value="Actin-like ATPase domain"/>
    <property type="match status" value="2"/>
</dbReference>
<dbReference type="FunFam" id="3.30.420.40:FF:000118">
    <property type="entry name" value="Xylulose kinase 2"/>
    <property type="match status" value="1"/>
</dbReference>
<keyword evidence="4" id="KW-0859">Xylose metabolism</keyword>
<dbReference type="GO" id="GO:0004856">
    <property type="term" value="F:D-xylulokinase activity"/>
    <property type="evidence" value="ECO:0007669"/>
    <property type="project" value="UniProtKB-UniRule"/>
</dbReference>
<accession>A0A9P1II09</accession>
<name>A0A9P1II09_9PELO</name>
<organism evidence="7 8">
    <name type="scientific">Caenorhabditis angaria</name>
    <dbReference type="NCBI Taxonomy" id="860376"/>
    <lineage>
        <taxon>Eukaryota</taxon>
        <taxon>Metazoa</taxon>
        <taxon>Ecdysozoa</taxon>
        <taxon>Nematoda</taxon>
        <taxon>Chromadorea</taxon>
        <taxon>Rhabditida</taxon>
        <taxon>Rhabditina</taxon>
        <taxon>Rhabditomorpha</taxon>
        <taxon>Rhabditoidea</taxon>
        <taxon>Rhabditidae</taxon>
        <taxon>Peloderinae</taxon>
        <taxon>Caenorhabditis</taxon>
    </lineage>
</organism>
<dbReference type="PANTHER" id="PTHR10196:SF57">
    <property type="entry name" value="XYLULOSE KINASE"/>
    <property type="match status" value="1"/>
</dbReference>
<reference evidence="7" key="1">
    <citation type="submission" date="2022-11" db="EMBL/GenBank/DDBJ databases">
        <authorList>
            <person name="Kikuchi T."/>
        </authorList>
    </citation>
    <scope>NUCLEOTIDE SEQUENCE</scope>
    <source>
        <strain evidence="7">PS1010</strain>
    </source>
</reference>
<feature type="domain" description="Carbohydrate kinase FGGY N-terminal" evidence="5">
    <location>
        <begin position="133"/>
        <end position="265"/>
    </location>
</feature>
<dbReference type="PIRSF" id="PIRSF000538">
    <property type="entry name" value="GlpK"/>
    <property type="match status" value="1"/>
</dbReference>
<dbReference type="PANTHER" id="PTHR10196">
    <property type="entry name" value="SUGAR KINASE"/>
    <property type="match status" value="1"/>
</dbReference>
<comment type="catalytic activity">
    <reaction evidence="4">
        <text>D-xylulose + ATP = D-xylulose 5-phosphate + ADP + H(+)</text>
        <dbReference type="Rhea" id="RHEA:10964"/>
        <dbReference type="ChEBI" id="CHEBI:15378"/>
        <dbReference type="ChEBI" id="CHEBI:17140"/>
        <dbReference type="ChEBI" id="CHEBI:30616"/>
        <dbReference type="ChEBI" id="CHEBI:57737"/>
        <dbReference type="ChEBI" id="CHEBI:456216"/>
        <dbReference type="EC" id="2.7.1.17"/>
    </reaction>
</comment>
<evidence type="ECO:0000259" key="6">
    <source>
        <dbReference type="Pfam" id="PF02782"/>
    </source>
</evidence>
<keyword evidence="4" id="KW-0547">Nucleotide-binding</keyword>